<dbReference type="Proteomes" id="UP001054945">
    <property type="component" value="Unassembled WGS sequence"/>
</dbReference>
<evidence type="ECO:0000313" key="1">
    <source>
        <dbReference type="EMBL" id="GIX98843.1"/>
    </source>
</evidence>
<organism evidence="1 2">
    <name type="scientific">Caerostris extrusa</name>
    <name type="common">Bark spider</name>
    <name type="synonym">Caerostris bankana</name>
    <dbReference type="NCBI Taxonomy" id="172846"/>
    <lineage>
        <taxon>Eukaryota</taxon>
        <taxon>Metazoa</taxon>
        <taxon>Ecdysozoa</taxon>
        <taxon>Arthropoda</taxon>
        <taxon>Chelicerata</taxon>
        <taxon>Arachnida</taxon>
        <taxon>Araneae</taxon>
        <taxon>Araneomorphae</taxon>
        <taxon>Entelegynae</taxon>
        <taxon>Araneoidea</taxon>
        <taxon>Araneidae</taxon>
        <taxon>Caerostris</taxon>
    </lineage>
</organism>
<accession>A0AAV4PRA8</accession>
<sequence length="108" mass="11997">MTGKALQEFSRIFSADAFVAHAKAMPLLYTGAKKVGPNRDFSGMFINIYEFFHRFLAQNADGSTVPEGLGCMQTFSHMKVMPWLNHGGVCRVAILYEGIFPAHLESHS</sequence>
<evidence type="ECO:0008006" key="3">
    <source>
        <dbReference type="Google" id="ProtNLM"/>
    </source>
</evidence>
<name>A0AAV4PRA8_CAEEX</name>
<gene>
    <name evidence="1" type="ORF">CEXT_706951</name>
</gene>
<protein>
    <recommendedName>
        <fullName evidence="3">Hemoglobin</fullName>
    </recommendedName>
</protein>
<dbReference type="EMBL" id="BPLR01004968">
    <property type="protein sequence ID" value="GIX98843.1"/>
    <property type="molecule type" value="Genomic_DNA"/>
</dbReference>
<proteinExistence type="predicted"/>
<comment type="caution">
    <text evidence="1">The sequence shown here is derived from an EMBL/GenBank/DDBJ whole genome shotgun (WGS) entry which is preliminary data.</text>
</comment>
<evidence type="ECO:0000313" key="2">
    <source>
        <dbReference type="Proteomes" id="UP001054945"/>
    </source>
</evidence>
<dbReference type="AlphaFoldDB" id="A0AAV4PRA8"/>
<keyword evidence="2" id="KW-1185">Reference proteome</keyword>
<reference evidence="1 2" key="1">
    <citation type="submission" date="2021-06" db="EMBL/GenBank/DDBJ databases">
        <title>Caerostris extrusa draft genome.</title>
        <authorList>
            <person name="Kono N."/>
            <person name="Arakawa K."/>
        </authorList>
    </citation>
    <scope>NUCLEOTIDE SEQUENCE [LARGE SCALE GENOMIC DNA]</scope>
</reference>